<keyword evidence="2" id="KW-1185">Reference proteome</keyword>
<evidence type="ECO:0000313" key="2">
    <source>
        <dbReference type="Proteomes" id="UP000824120"/>
    </source>
</evidence>
<name>A0A9J6AE86_SOLCO</name>
<protein>
    <submittedName>
        <fullName evidence="1">Uncharacterized protein</fullName>
    </submittedName>
</protein>
<evidence type="ECO:0000313" key="1">
    <source>
        <dbReference type="EMBL" id="KAG5622974.1"/>
    </source>
</evidence>
<organism evidence="1 2">
    <name type="scientific">Solanum commersonii</name>
    <name type="common">Commerson's wild potato</name>
    <name type="synonym">Commerson's nightshade</name>
    <dbReference type="NCBI Taxonomy" id="4109"/>
    <lineage>
        <taxon>Eukaryota</taxon>
        <taxon>Viridiplantae</taxon>
        <taxon>Streptophyta</taxon>
        <taxon>Embryophyta</taxon>
        <taxon>Tracheophyta</taxon>
        <taxon>Spermatophyta</taxon>
        <taxon>Magnoliopsida</taxon>
        <taxon>eudicotyledons</taxon>
        <taxon>Gunneridae</taxon>
        <taxon>Pentapetalae</taxon>
        <taxon>asterids</taxon>
        <taxon>lamiids</taxon>
        <taxon>Solanales</taxon>
        <taxon>Solanaceae</taxon>
        <taxon>Solanoideae</taxon>
        <taxon>Solaneae</taxon>
        <taxon>Solanum</taxon>
    </lineage>
</organism>
<comment type="caution">
    <text evidence="1">The sequence shown here is derived from an EMBL/GenBank/DDBJ whole genome shotgun (WGS) entry which is preliminary data.</text>
</comment>
<proteinExistence type="predicted"/>
<reference evidence="1 2" key="1">
    <citation type="submission" date="2020-09" db="EMBL/GenBank/DDBJ databases">
        <title>De no assembly of potato wild relative species, Solanum commersonii.</title>
        <authorList>
            <person name="Cho K."/>
        </authorList>
    </citation>
    <scope>NUCLEOTIDE SEQUENCE [LARGE SCALE GENOMIC DNA]</scope>
    <source>
        <strain evidence="1">LZ3.2</strain>
        <tissue evidence="1">Leaf</tissue>
    </source>
</reference>
<accession>A0A9J6AE86</accession>
<sequence>MLSSTSTSGKSTTGVGECLSVIGSRKHSNCASMAIGYEKGMKWVHGIYIKADTVWSHRAPVDPSWYWRKINT</sequence>
<gene>
    <name evidence="1" type="ORF">H5410_008192</name>
</gene>
<dbReference type="Proteomes" id="UP000824120">
    <property type="component" value="Chromosome 2"/>
</dbReference>
<dbReference type="EMBL" id="JACXVP010000002">
    <property type="protein sequence ID" value="KAG5622974.1"/>
    <property type="molecule type" value="Genomic_DNA"/>
</dbReference>
<dbReference type="AlphaFoldDB" id="A0A9J6AE86"/>